<dbReference type="RefSeq" id="WP_211422464.1">
    <property type="nucleotide sequence ID" value="NZ_CP072642.1"/>
</dbReference>
<dbReference type="Proteomes" id="UP000677668">
    <property type="component" value="Chromosome 1"/>
</dbReference>
<keyword evidence="1" id="KW-1133">Transmembrane helix</keyword>
<name>A0ABX8B3M8_9BACT</name>
<feature type="domain" description="Oligosaccharyl transferase STT3 N-terminal" evidence="2">
    <location>
        <begin position="34"/>
        <end position="212"/>
    </location>
</feature>
<evidence type="ECO:0000259" key="3">
    <source>
        <dbReference type="Pfam" id="PF18079"/>
    </source>
</evidence>
<keyword evidence="1" id="KW-0812">Transmembrane</keyword>
<feature type="transmembrane region" description="Helical" evidence="1">
    <location>
        <begin position="312"/>
        <end position="330"/>
    </location>
</feature>
<keyword evidence="5" id="KW-1185">Reference proteome</keyword>
<feature type="transmembrane region" description="Helical" evidence="1">
    <location>
        <begin position="280"/>
        <end position="300"/>
    </location>
</feature>
<feature type="transmembrane region" description="Helical" evidence="1">
    <location>
        <begin position="247"/>
        <end position="268"/>
    </location>
</feature>
<feature type="transmembrane region" description="Helical" evidence="1">
    <location>
        <begin position="426"/>
        <end position="445"/>
    </location>
</feature>
<accession>A0ABX8B3M8</accession>
<organism evidence="4 5">
    <name type="scientific">Chloracidobacterium sp. N</name>
    <dbReference type="NCBI Taxonomy" id="2821540"/>
    <lineage>
        <taxon>Bacteria</taxon>
        <taxon>Pseudomonadati</taxon>
        <taxon>Acidobacteriota</taxon>
        <taxon>Terriglobia</taxon>
        <taxon>Terriglobales</taxon>
        <taxon>Acidobacteriaceae</taxon>
        <taxon>Chloracidobacterium</taxon>
        <taxon>Chloracidobacterium aggregatum</taxon>
    </lineage>
</organism>
<evidence type="ECO:0000313" key="4">
    <source>
        <dbReference type="EMBL" id="QUV94151.1"/>
    </source>
</evidence>
<dbReference type="Pfam" id="PF18079">
    <property type="entry name" value="AglB_L1"/>
    <property type="match status" value="1"/>
</dbReference>
<dbReference type="Gene3D" id="3.40.50.12610">
    <property type="match status" value="1"/>
</dbReference>
<feature type="transmembrane region" description="Helical" evidence="1">
    <location>
        <begin position="147"/>
        <end position="172"/>
    </location>
</feature>
<dbReference type="Gene3D" id="2.60.40.3390">
    <property type="match status" value="1"/>
</dbReference>
<feature type="transmembrane region" description="Helical" evidence="1">
    <location>
        <begin position="457"/>
        <end position="476"/>
    </location>
</feature>
<feature type="domain" description="Archaeal glycosylation protein B peripheral" evidence="3">
    <location>
        <begin position="664"/>
        <end position="750"/>
    </location>
</feature>
<sequence>MATTLAPPPTGVRRLLYRSAVMLALIYLLGLAIRLSNLDGVFTDFGIFPISTDSFYHLRRIHFAVAHGLQVPDVDHYVNFPDGARVNWPFGFDWLYAFVAQATYTLFQGSGRPDEGWTTAVACWLTPLLGAFTPCLGYAIATRLGGVWAGVTAGLILAWLPSLWVVCAVGYVDHHVFESLCTGLYLWAVVREHPANRHGVVAGSALAIGLLCATILPLLVGLHALVTLGGSLLYRSEPAARQAHLRVSLWAWLTLLIWLAPFVATRMAEPHGVNPALMTAWLAGWLAAGATLIALGWTTAGKDNSQSWHRQSGWFLAWAGLGVGVLPRLWPGEVWHFVQYGVQHIGAADPWLATIFESQPLLQSSFADTTNNYTGFLWLLPLAWVAVAREAWPKSRPDAVPHWMIWGVSLLTTGLALLQLKFSGLFAVPFAVVIALALVRLPDWLARWSQHQTRRWAILPAVLFAGMLAPTVNFTIGAPTYLVSPTGAFVDAEPTLRWLATHTPATSPRGDAPHDYAVLCDWTPGHWVIGVAGRPTVASPLGHTQPLRMGIRDGAAMLVLPPEASFQLMEARRVRYVLITPLSPKATAHNAAWDPATGTSTPWEDWNERMKASLYARLVADEGIPRGDAALTQLRLVCESDFETDYPLFKQPHAAAKVFERVPGALITGQTTPGARVQISTRIRTYFQREFDYLDEVVADAEGRFARRVPYAQQKSPLTTLAAVAPYRIVTPEGVFAAVATEADITQGRTLQLTQVTEETAGD</sequence>
<feature type="transmembrane region" description="Helical" evidence="1">
    <location>
        <begin position="200"/>
        <end position="226"/>
    </location>
</feature>
<evidence type="ECO:0000256" key="1">
    <source>
        <dbReference type="SAM" id="Phobius"/>
    </source>
</evidence>
<protein>
    <submittedName>
        <fullName evidence="4">Uncharacterized protein</fullName>
    </submittedName>
</protein>
<keyword evidence="1" id="KW-0472">Membrane</keyword>
<feature type="transmembrane region" description="Helical" evidence="1">
    <location>
        <begin position="403"/>
        <end position="420"/>
    </location>
</feature>
<dbReference type="Pfam" id="PF02516">
    <property type="entry name" value="STT3"/>
    <property type="match status" value="1"/>
</dbReference>
<feature type="transmembrane region" description="Helical" evidence="1">
    <location>
        <begin position="117"/>
        <end position="140"/>
    </location>
</feature>
<evidence type="ECO:0000259" key="2">
    <source>
        <dbReference type="Pfam" id="PF02516"/>
    </source>
</evidence>
<dbReference type="EMBL" id="CP072642">
    <property type="protein sequence ID" value="QUV94151.1"/>
    <property type="molecule type" value="Genomic_DNA"/>
</dbReference>
<feature type="transmembrane region" description="Helical" evidence="1">
    <location>
        <begin position="373"/>
        <end position="391"/>
    </location>
</feature>
<gene>
    <name evidence="4" type="ORF">J8C05_01455</name>
</gene>
<dbReference type="InterPro" id="IPR048307">
    <property type="entry name" value="STT3_N"/>
</dbReference>
<reference evidence="4 5" key="1">
    <citation type="submission" date="2021-03" db="EMBL/GenBank/DDBJ databases">
        <title>Genomic and phenotypic characterization of Chloracidobacterium isolates provides evidence for multiple species.</title>
        <authorList>
            <person name="Saini M.K."/>
            <person name="Costas A.M.G."/>
            <person name="Tank M."/>
            <person name="Bryant D.A."/>
        </authorList>
    </citation>
    <scope>NUCLEOTIDE SEQUENCE [LARGE SCALE GENOMIC DNA]</scope>
    <source>
        <strain evidence="4 5">N</strain>
    </source>
</reference>
<dbReference type="InterPro" id="IPR041154">
    <property type="entry name" value="AglB_P1"/>
</dbReference>
<feature type="transmembrane region" description="Helical" evidence="1">
    <location>
        <begin position="15"/>
        <end position="35"/>
    </location>
</feature>
<evidence type="ECO:0000313" key="5">
    <source>
        <dbReference type="Proteomes" id="UP000677668"/>
    </source>
</evidence>
<proteinExistence type="predicted"/>